<protein>
    <recommendedName>
        <fullName evidence="3">CCHC-type domain-containing protein</fullName>
    </recommendedName>
</protein>
<name>A0AAD8SC50_LOLMU</name>
<evidence type="ECO:0000313" key="4">
    <source>
        <dbReference type="EMBL" id="KAK1648999.1"/>
    </source>
</evidence>
<sequence length="420" mass="47826">MFAMSGHVKKLSDMGMMIPNQLVEIKKENQVLMVNKTTGFKKGKPNKGNFKKGGKKVATHPEKPKAGPKPEIVCYYCQGKGHWKRNCSKYLADLKSGHVKKKELDEVDEPSLIDRVVPEEVPMQPAPIGEEGNDDDHETSNEEATEPRRSTRERATPDWYDPCLNVMIVDDNDEDPATYDEAMMSPDSNKLQEAMKSGMGSMYDNKVWTLVDLPDSRKAVENKWIFKRKTDADGNITVYKARLVAKGFRQIQGVDYDETFSPVAKLKSMEYQCESHQIGHGGDMMSEKDLKQLVEYLGRPYPEFFGIPLHNQSGGPPRWEVTADLRGKLGAPIRETIWFSVTGNTWKDGIAKAMQEAIARLCGQNENKIKNTRFVYYPRHDPMGRPLTMPPHPEMHYYVACLDFLLHKTRKELDNAHAFR</sequence>
<feature type="domain" description="CCHC-type" evidence="3">
    <location>
        <begin position="74"/>
        <end position="89"/>
    </location>
</feature>
<feature type="region of interest" description="Disordered" evidence="2">
    <location>
        <begin position="38"/>
        <end position="65"/>
    </location>
</feature>
<keyword evidence="1" id="KW-0863">Zinc-finger</keyword>
<feature type="compositionally biased region" description="Basic and acidic residues" evidence="2">
    <location>
        <begin position="145"/>
        <end position="156"/>
    </location>
</feature>
<accession>A0AAD8SC50</accession>
<feature type="region of interest" description="Disordered" evidence="2">
    <location>
        <begin position="103"/>
        <end position="156"/>
    </location>
</feature>
<dbReference type="PROSITE" id="PS50158">
    <property type="entry name" value="ZF_CCHC"/>
    <property type="match status" value="1"/>
</dbReference>
<organism evidence="4 5">
    <name type="scientific">Lolium multiflorum</name>
    <name type="common">Italian ryegrass</name>
    <name type="synonym">Lolium perenne subsp. multiflorum</name>
    <dbReference type="NCBI Taxonomy" id="4521"/>
    <lineage>
        <taxon>Eukaryota</taxon>
        <taxon>Viridiplantae</taxon>
        <taxon>Streptophyta</taxon>
        <taxon>Embryophyta</taxon>
        <taxon>Tracheophyta</taxon>
        <taxon>Spermatophyta</taxon>
        <taxon>Magnoliopsida</taxon>
        <taxon>Liliopsida</taxon>
        <taxon>Poales</taxon>
        <taxon>Poaceae</taxon>
        <taxon>BOP clade</taxon>
        <taxon>Pooideae</taxon>
        <taxon>Poodae</taxon>
        <taxon>Poeae</taxon>
        <taxon>Poeae Chloroplast Group 2 (Poeae type)</taxon>
        <taxon>Loliodinae</taxon>
        <taxon>Loliinae</taxon>
        <taxon>Lolium</taxon>
    </lineage>
</organism>
<dbReference type="EMBL" id="JAUUTY010000004">
    <property type="protein sequence ID" value="KAK1648999.1"/>
    <property type="molecule type" value="Genomic_DNA"/>
</dbReference>
<evidence type="ECO:0000256" key="2">
    <source>
        <dbReference type="SAM" id="MobiDB-lite"/>
    </source>
</evidence>
<proteinExistence type="predicted"/>
<feature type="compositionally biased region" description="Acidic residues" evidence="2">
    <location>
        <begin position="131"/>
        <end position="144"/>
    </location>
</feature>
<dbReference type="SMART" id="SM00343">
    <property type="entry name" value="ZnF_C2HC"/>
    <property type="match status" value="1"/>
</dbReference>
<evidence type="ECO:0000313" key="5">
    <source>
        <dbReference type="Proteomes" id="UP001231189"/>
    </source>
</evidence>
<dbReference type="Pfam" id="PF07727">
    <property type="entry name" value="RVT_2"/>
    <property type="match status" value="1"/>
</dbReference>
<keyword evidence="1" id="KW-0479">Metal-binding</keyword>
<gene>
    <name evidence="4" type="ORF">QYE76_066804</name>
</gene>
<dbReference type="InterPro" id="IPR013103">
    <property type="entry name" value="RVT_2"/>
</dbReference>
<dbReference type="SUPFAM" id="SSF57756">
    <property type="entry name" value="Retrovirus zinc finger-like domains"/>
    <property type="match status" value="1"/>
</dbReference>
<keyword evidence="1" id="KW-0862">Zinc</keyword>
<keyword evidence="5" id="KW-1185">Reference proteome</keyword>
<dbReference type="Pfam" id="PF00098">
    <property type="entry name" value="zf-CCHC"/>
    <property type="match status" value="1"/>
</dbReference>
<evidence type="ECO:0000259" key="3">
    <source>
        <dbReference type="PROSITE" id="PS50158"/>
    </source>
</evidence>
<comment type="caution">
    <text evidence="4">The sequence shown here is derived from an EMBL/GenBank/DDBJ whole genome shotgun (WGS) entry which is preliminary data.</text>
</comment>
<dbReference type="Proteomes" id="UP001231189">
    <property type="component" value="Unassembled WGS sequence"/>
</dbReference>
<dbReference type="Gene3D" id="4.10.60.10">
    <property type="entry name" value="Zinc finger, CCHC-type"/>
    <property type="match status" value="1"/>
</dbReference>
<dbReference type="GO" id="GO:0008270">
    <property type="term" value="F:zinc ion binding"/>
    <property type="evidence" value="ECO:0007669"/>
    <property type="project" value="UniProtKB-KW"/>
</dbReference>
<evidence type="ECO:0000256" key="1">
    <source>
        <dbReference type="PROSITE-ProRule" id="PRU00047"/>
    </source>
</evidence>
<dbReference type="GO" id="GO:0003676">
    <property type="term" value="F:nucleic acid binding"/>
    <property type="evidence" value="ECO:0007669"/>
    <property type="project" value="InterPro"/>
</dbReference>
<feature type="compositionally biased region" description="Basic residues" evidence="2">
    <location>
        <begin position="39"/>
        <end position="58"/>
    </location>
</feature>
<dbReference type="InterPro" id="IPR036875">
    <property type="entry name" value="Znf_CCHC_sf"/>
</dbReference>
<dbReference type="AlphaFoldDB" id="A0AAD8SC50"/>
<dbReference type="InterPro" id="IPR001878">
    <property type="entry name" value="Znf_CCHC"/>
</dbReference>
<reference evidence="4" key="1">
    <citation type="submission" date="2023-07" db="EMBL/GenBank/DDBJ databases">
        <title>A chromosome-level genome assembly of Lolium multiflorum.</title>
        <authorList>
            <person name="Chen Y."/>
            <person name="Copetti D."/>
            <person name="Kolliker R."/>
            <person name="Studer B."/>
        </authorList>
    </citation>
    <scope>NUCLEOTIDE SEQUENCE</scope>
    <source>
        <strain evidence="4">02402/16</strain>
        <tissue evidence="4">Leaf</tissue>
    </source>
</reference>